<evidence type="ECO:0000259" key="2">
    <source>
        <dbReference type="Pfam" id="PF00089"/>
    </source>
</evidence>
<evidence type="ECO:0000313" key="4">
    <source>
        <dbReference type="Proteomes" id="UP000007303"/>
    </source>
</evidence>
<dbReference type="GO" id="GO:0004252">
    <property type="term" value="F:serine-type endopeptidase activity"/>
    <property type="evidence" value="ECO:0007669"/>
    <property type="project" value="InterPro"/>
</dbReference>
<sequence length="73" mass="8144">MRFSLVLVLVVALSEGADVQPSCGRVSANVGAQDIPAGRWPWLAGFYLDQHFLFSGSLISDQWVLTAARYFRW</sequence>
<organism evidence="3 4">
    <name type="scientific">Tetraodon nigroviridis</name>
    <name type="common">Spotted green pufferfish</name>
    <name type="synonym">Chelonodon nigroviridis</name>
    <dbReference type="NCBI Taxonomy" id="99883"/>
    <lineage>
        <taxon>Eukaryota</taxon>
        <taxon>Metazoa</taxon>
        <taxon>Chordata</taxon>
        <taxon>Craniata</taxon>
        <taxon>Vertebrata</taxon>
        <taxon>Euteleostomi</taxon>
        <taxon>Actinopterygii</taxon>
        <taxon>Neopterygii</taxon>
        <taxon>Teleostei</taxon>
        <taxon>Neoteleostei</taxon>
        <taxon>Acanthomorphata</taxon>
        <taxon>Eupercaria</taxon>
        <taxon>Tetraodontiformes</taxon>
        <taxon>Tetradontoidea</taxon>
        <taxon>Tetraodontidae</taxon>
        <taxon>Tetraodon</taxon>
    </lineage>
</organism>
<dbReference type="SUPFAM" id="SSF50494">
    <property type="entry name" value="Trypsin-like serine proteases"/>
    <property type="match status" value="1"/>
</dbReference>
<feature type="domain" description="Peptidase S1" evidence="2">
    <location>
        <begin position="30"/>
        <end position="68"/>
    </location>
</feature>
<dbReference type="InterPro" id="IPR043504">
    <property type="entry name" value="Peptidase_S1_PA_chymotrypsin"/>
</dbReference>
<protein>
    <recommendedName>
        <fullName evidence="2">Peptidase S1 domain-containing protein</fullName>
    </recommendedName>
</protein>
<evidence type="ECO:0000313" key="3">
    <source>
        <dbReference type="Ensembl" id="ENSTNIP00000009074.1"/>
    </source>
</evidence>
<reference evidence="3" key="2">
    <citation type="submission" date="2025-08" db="UniProtKB">
        <authorList>
            <consortium name="Ensembl"/>
        </authorList>
    </citation>
    <scope>IDENTIFICATION</scope>
</reference>
<dbReference type="GO" id="GO:0006508">
    <property type="term" value="P:proteolysis"/>
    <property type="evidence" value="ECO:0007669"/>
    <property type="project" value="InterPro"/>
</dbReference>
<dbReference type="Proteomes" id="UP000007303">
    <property type="component" value="Unassembled WGS sequence"/>
</dbReference>
<dbReference type="Ensembl" id="ENSTNIT00000009245.1">
    <property type="protein sequence ID" value="ENSTNIP00000009074.1"/>
    <property type="gene ID" value="ENSTNIG00000006314.1"/>
</dbReference>
<name>H3CLE5_TETNG</name>
<dbReference type="Pfam" id="PF00089">
    <property type="entry name" value="Trypsin"/>
    <property type="match status" value="1"/>
</dbReference>
<dbReference type="Gene3D" id="2.40.10.10">
    <property type="entry name" value="Trypsin-like serine proteases"/>
    <property type="match status" value="1"/>
</dbReference>
<reference evidence="4" key="1">
    <citation type="journal article" date="2004" name="Nature">
        <title>Genome duplication in the teleost fish Tetraodon nigroviridis reveals the early vertebrate proto-karyotype.</title>
        <authorList>
            <person name="Jaillon O."/>
            <person name="Aury J.-M."/>
            <person name="Brunet F."/>
            <person name="Petit J.-L."/>
            <person name="Stange-Thomann N."/>
            <person name="Mauceli E."/>
            <person name="Bouneau L."/>
            <person name="Fischer C."/>
            <person name="Ozouf-Costaz C."/>
            <person name="Bernot A."/>
            <person name="Nicaud S."/>
            <person name="Jaffe D."/>
            <person name="Fisher S."/>
            <person name="Lutfalla G."/>
            <person name="Dossat C."/>
            <person name="Segurens B."/>
            <person name="Dasilva C."/>
            <person name="Salanoubat M."/>
            <person name="Levy M."/>
            <person name="Boudet N."/>
            <person name="Castellano S."/>
            <person name="Anthouard V."/>
            <person name="Jubin C."/>
            <person name="Castelli V."/>
            <person name="Katinka M."/>
            <person name="Vacherie B."/>
            <person name="Biemont C."/>
            <person name="Skalli Z."/>
            <person name="Cattolico L."/>
            <person name="Poulain J."/>
            <person name="De Berardinis V."/>
            <person name="Cruaud C."/>
            <person name="Duprat S."/>
            <person name="Brottier P."/>
            <person name="Coutanceau J.-P."/>
            <person name="Gouzy J."/>
            <person name="Parra G."/>
            <person name="Lardier G."/>
            <person name="Chapple C."/>
            <person name="McKernan K.J."/>
            <person name="McEwan P."/>
            <person name="Bosak S."/>
            <person name="Kellis M."/>
            <person name="Volff J.-N."/>
            <person name="Guigo R."/>
            <person name="Zody M.C."/>
            <person name="Mesirov J."/>
            <person name="Lindblad-Toh K."/>
            <person name="Birren B."/>
            <person name="Nusbaum C."/>
            <person name="Kahn D."/>
            <person name="Robinson-Rechavi M."/>
            <person name="Laudet V."/>
            <person name="Schachter V."/>
            <person name="Quetier F."/>
            <person name="Saurin W."/>
            <person name="Scarpelli C."/>
            <person name="Wincker P."/>
            <person name="Lander E.S."/>
            <person name="Weissenbach J."/>
            <person name="Roest Crollius H."/>
        </authorList>
    </citation>
    <scope>NUCLEOTIDE SEQUENCE [LARGE SCALE GENOMIC DNA]</scope>
</reference>
<feature type="signal peptide" evidence="1">
    <location>
        <begin position="1"/>
        <end position="16"/>
    </location>
</feature>
<dbReference type="STRING" id="99883.ENSTNIP00000009074"/>
<dbReference type="AlphaFoldDB" id="H3CLE5"/>
<reference evidence="3" key="3">
    <citation type="submission" date="2025-09" db="UniProtKB">
        <authorList>
            <consortium name="Ensembl"/>
        </authorList>
    </citation>
    <scope>IDENTIFICATION</scope>
</reference>
<evidence type="ECO:0000256" key="1">
    <source>
        <dbReference type="SAM" id="SignalP"/>
    </source>
</evidence>
<dbReference type="GeneTree" id="ENSGT01030000237538"/>
<dbReference type="HOGENOM" id="CLU_2704232_0_0_1"/>
<proteinExistence type="predicted"/>
<keyword evidence="1" id="KW-0732">Signal</keyword>
<keyword evidence="4" id="KW-1185">Reference proteome</keyword>
<dbReference type="InterPro" id="IPR001254">
    <property type="entry name" value="Trypsin_dom"/>
</dbReference>
<feature type="chain" id="PRO_5003581021" description="Peptidase S1 domain-containing protein" evidence="1">
    <location>
        <begin position="17"/>
        <end position="73"/>
    </location>
</feature>
<dbReference type="InParanoid" id="H3CLE5"/>
<dbReference type="InterPro" id="IPR009003">
    <property type="entry name" value="Peptidase_S1_PA"/>
</dbReference>
<accession>H3CLE5</accession>